<sequence length="127" mass="15271">MEKERGNEEEKKEHSKKKNNNKKERKKNKSRKELNGDENIWLCPMISTVGMKFDLSNDFMSKEFVEFLYNEGVDVDLMDSERVRDLKRKYGEVEICRSEYEYKQAKLCTKLEKLKCQHYQTALQKFS</sequence>
<dbReference type="EMBL" id="OZ021745">
    <property type="protein sequence ID" value="CAK9314038.1"/>
    <property type="molecule type" value="Genomic_DNA"/>
</dbReference>
<feature type="compositionally biased region" description="Basic and acidic residues" evidence="1">
    <location>
        <begin position="1"/>
        <end position="13"/>
    </location>
</feature>
<proteinExistence type="predicted"/>
<organism evidence="2 3">
    <name type="scientific">Citrullus colocynthis</name>
    <name type="common">colocynth</name>
    <dbReference type="NCBI Taxonomy" id="252529"/>
    <lineage>
        <taxon>Eukaryota</taxon>
        <taxon>Viridiplantae</taxon>
        <taxon>Streptophyta</taxon>
        <taxon>Embryophyta</taxon>
        <taxon>Tracheophyta</taxon>
        <taxon>Spermatophyta</taxon>
        <taxon>Magnoliopsida</taxon>
        <taxon>eudicotyledons</taxon>
        <taxon>Gunneridae</taxon>
        <taxon>Pentapetalae</taxon>
        <taxon>rosids</taxon>
        <taxon>fabids</taxon>
        <taxon>Cucurbitales</taxon>
        <taxon>Cucurbitaceae</taxon>
        <taxon>Benincaseae</taxon>
        <taxon>Citrullus</taxon>
    </lineage>
</organism>
<feature type="region of interest" description="Disordered" evidence="1">
    <location>
        <begin position="1"/>
        <end position="32"/>
    </location>
</feature>
<reference evidence="2 3" key="1">
    <citation type="submission" date="2024-03" db="EMBL/GenBank/DDBJ databases">
        <authorList>
            <person name="Gkanogiannis A."/>
            <person name="Becerra Lopez-Lavalle L."/>
        </authorList>
    </citation>
    <scope>NUCLEOTIDE SEQUENCE [LARGE SCALE GENOMIC DNA]</scope>
</reference>
<evidence type="ECO:0000256" key="1">
    <source>
        <dbReference type="SAM" id="MobiDB-lite"/>
    </source>
</evidence>
<accession>A0ABP0Y0T2</accession>
<dbReference type="Proteomes" id="UP001642487">
    <property type="component" value="Chromosome 11"/>
</dbReference>
<name>A0ABP0Y0T2_9ROSI</name>
<protein>
    <submittedName>
        <fullName evidence="2">Uncharacterized protein</fullName>
    </submittedName>
</protein>
<feature type="compositionally biased region" description="Basic residues" evidence="1">
    <location>
        <begin position="14"/>
        <end position="30"/>
    </location>
</feature>
<keyword evidence="3" id="KW-1185">Reference proteome</keyword>
<evidence type="ECO:0000313" key="3">
    <source>
        <dbReference type="Proteomes" id="UP001642487"/>
    </source>
</evidence>
<evidence type="ECO:0000313" key="2">
    <source>
        <dbReference type="EMBL" id="CAK9314038.1"/>
    </source>
</evidence>
<gene>
    <name evidence="2" type="ORF">CITCOLO1_LOCUS5779</name>
</gene>